<dbReference type="PANTHER" id="PTHR48475">
    <property type="entry name" value="RIBONUCLEASE H"/>
    <property type="match status" value="1"/>
</dbReference>
<feature type="non-terminal residue" evidence="1">
    <location>
        <position position="1"/>
    </location>
</feature>
<reference evidence="1 2" key="1">
    <citation type="journal article" date="2021" name="Nat. Plants">
        <title>The Taxus genome provides insights into paclitaxel biosynthesis.</title>
        <authorList>
            <person name="Xiong X."/>
            <person name="Gou J."/>
            <person name="Liao Q."/>
            <person name="Li Y."/>
            <person name="Zhou Q."/>
            <person name="Bi G."/>
            <person name="Li C."/>
            <person name="Du R."/>
            <person name="Wang X."/>
            <person name="Sun T."/>
            <person name="Guo L."/>
            <person name="Liang H."/>
            <person name="Lu P."/>
            <person name="Wu Y."/>
            <person name="Zhang Z."/>
            <person name="Ro D.K."/>
            <person name="Shang Y."/>
            <person name="Huang S."/>
            <person name="Yan J."/>
        </authorList>
    </citation>
    <scope>NUCLEOTIDE SEQUENCE [LARGE SCALE GENOMIC DNA]</scope>
    <source>
        <strain evidence="1">Ta-2019</strain>
    </source>
</reference>
<organism evidence="1 2">
    <name type="scientific">Taxus chinensis</name>
    <name type="common">Chinese yew</name>
    <name type="synonym">Taxus wallichiana var. chinensis</name>
    <dbReference type="NCBI Taxonomy" id="29808"/>
    <lineage>
        <taxon>Eukaryota</taxon>
        <taxon>Viridiplantae</taxon>
        <taxon>Streptophyta</taxon>
        <taxon>Embryophyta</taxon>
        <taxon>Tracheophyta</taxon>
        <taxon>Spermatophyta</taxon>
        <taxon>Pinopsida</taxon>
        <taxon>Pinidae</taxon>
        <taxon>Conifers II</taxon>
        <taxon>Cupressales</taxon>
        <taxon>Taxaceae</taxon>
        <taxon>Taxus</taxon>
    </lineage>
</organism>
<keyword evidence="2" id="KW-1185">Reference proteome</keyword>
<accession>A0AA38GKQ7</accession>
<evidence type="ECO:0000313" key="1">
    <source>
        <dbReference type="EMBL" id="KAH9323843.1"/>
    </source>
</evidence>
<proteinExistence type="predicted"/>
<sequence length="123" mass="14565">LMAEDKALKAHHDEKECYCLEIFKDLPQVLLVSTKDEWYADILYFLTYGEYPPHMDFKYQRNLKMKVVKYVIWNHDLYKRSFDGCFLKCVDKAQHEKLLKAYHDQACGGYFSAMVTTHKILSG</sequence>
<dbReference type="AlphaFoldDB" id="A0AA38GKQ7"/>
<comment type="caution">
    <text evidence="1">The sequence shown here is derived from an EMBL/GenBank/DDBJ whole genome shotgun (WGS) entry which is preliminary data.</text>
</comment>
<evidence type="ECO:0000313" key="2">
    <source>
        <dbReference type="Proteomes" id="UP000824469"/>
    </source>
</evidence>
<feature type="non-terminal residue" evidence="1">
    <location>
        <position position="123"/>
    </location>
</feature>
<name>A0AA38GKQ7_TAXCH</name>
<dbReference type="PANTHER" id="PTHR48475:SF1">
    <property type="entry name" value="RNASE H TYPE-1 DOMAIN-CONTAINING PROTEIN"/>
    <property type="match status" value="1"/>
</dbReference>
<protein>
    <submittedName>
        <fullName evidence="1">Uncharacterized protein</fullName>
    </submittedName>
</protein>
<dbReference type="EMBL" id="JAHRHJ020000003">
    <property type="protein sequence ID" value="KAH9323843.1"/>
    <property type="molecule type" value="Genomic_DNA"/>
</dbReference>
<gene>
    <name evidence="1" type="ORF">KI387_018482</name>
</gene>
<dbReference type="Proteomes" id="UP000824469">
    <property type="component" value="Unassembled WGS sequence"/>
</dbReference>